<dbReference type="AlphaFoldDB" id="S3D8Y7"/>
<dbReference type="SUPFAM" id="SSF56112">
    <property type="entry name" value="Protein kinase-like (PK-like)"/>
    <property type="match status" value="1"/>
</dbReference>
<keyword evidence="2" id="KW-0418">Kinase</keyword>
<evidence type="ECO:0000313" key="3">
    <source>
        <dbReference type="Proteomes" id="UP000016922"/>
    </source>
</evidence>
<dbReference type="STRING" id="1116229.S3D8Y7"/>
<evidence type="ECO:0000259" key="1">
    <source>
        <dbReference type="Pfam" id="PF01636"/>
    </source>
</evidence>
<dbReference type="OMA" id="QGWILQE"/>
<reference evidence="2 3" key="1">
    <citation type="journal article" date="2013" name="BMC Genomics">
        <title>Genomics-driven discovery of the pneumocandin biosynthetic gene cluster in the fungus Glarea lozoyensis.</title>
        <authorList>
            <person name="Chen L."/>
            <person name="Yue Q."/>
            <person name="Zhang X."/>
            <person name="Xiang M."/>
            <person name="Wang C."/>
            <person name="Li S."/>
            <person name="Che Y."/>
            <person name="Ortiz-Lopez F.J."/>
            <person name="Bills G.F."/>
            <person name="Liu X."/>
            <person name="An Z."/>
        </authorList>
    </citation>
    <scope>NUCLEOTIDE SEQUENCE [LARGE SCALE GENOMIC DNA]</scope>
    <source>
        <strain evidence="3">ATCC 20868 / MF5171</strain>
    </source>
</reference>
<dbReference type="PANTHER" id="PTHR21310">
    <property type="entry name" value="AMINOGLYCOSIDE PHOSPHOTRANSFERASE-RELATED-RELATED"/>
    <property type="match status" value="1"/>
</dbReference>
<dbReference type="InterPro" id="IPR051678">
    <property type="entry name" value="AGP_Transferase"/>
</dbReference>
<dbReference type="InterPro" id="IPR011009">
    <property type="entry name" value="Kinase-like_dom_sf"/>
</dbReference>
<dbReference type="PANTHER" id="PTHR21310:SF15">
    <property type="entry name" value="AMINOGLYCOSIDE PHOSPHOTRANSFERASE DOMAIN-CONTAINING PROTEIN"/>
    <property type="match status" value="1"/>
</dbReference>
<dbReference type="RefSeq" id="XP_008079332.1">
    <property type="nucleotide sequence ID" value="XM_008081141.1"/>
</dbReference>
<dbReference type="eggNOG" id="ENOG502SIZM">
    <property type="taxonomic scope" value="Eukaryota"/>
</dbReference>
<dbReference type="HOGENOM" id="CLU_046553_0_0_1"/>
<dbReference type="OrthoDB" id="2831558at2759"/>
<name>S3D8Y7_GLAL2</name>
<sequence>MATTNHNHINYQTRIDFVQNLIKEQFGIDKKPKITPLQYDPDSPYKYNNFVYHVTLPSPITTTQTTKKPGFVPIPANTKDLIFRLTNSAADGMHMATRVENEVAIISLASAALAGITPHVVPSVYAWSGAAGEGSQGWMIQEFMSGVPLNESYEAMSLDEKRGVFAQIARILKGLQDYKLPESITDFGGVTFDDDGRVISAAMTTVGAGPWESYEASFKGRLKVALEKADGNPYIKGWRANGIRQRLDAFVESGVSKQFEGLESKEERVIVHADFTTFNILFNPQTTRITALLDYDFSFISHPSYEHLRSFSDTGGQFRGWTSSETLSDTEVRNAKLHGFPSPLPPDGEHQWDVLKAWEEELERCDVKRPRNIKGMEGVADVDSVLEGVLPFRLDNSDVLKLQSEEVVLGCRRESEVVLDGLLTRLGY</sequence>
<organism evidence="2 3">
    <name type="scientific">Glarea lozoyensis (strain ATCC 20868 / MF5171)</name>
    <dbReference type="NCBI Taxonomy" id="1116229"/>
    <lineage>
        <taxon>Eukaryota</taxon>
        <taxon>Fungi</taxon>
        <taxon>Dikarya</taxon>
        <taxon>Ascomycota</taxon>
        <taxon>Pezizomycotina</taxon>
        <taxon>Leotiomycetes</taxon>
        <taxon>Helotiales</taxon>
        <taxon>Helotiaceae</taxon>
        <taxon>Glarea</taxon>
    </lineage>
</organism>
<dbReference type="Pfam" id="PF01636">
    <property type="entry name" value="APH"/>
    <property type="match status" value="1"/>
</dbReference>
<dbReference type="Proteomes" id="UP000016922">
    <property type="component" value="Unassembled WGS sequence"/>
</dbReference>
<keyword evidence="2" id="KW-0808">Transferase</keyword>
<protein>
    <submittedName>
        <fullName evidence="2">Protein kinase-like (PK-like)</fullName>
    </submittedName>
</protein>
<dbReference type="EMBL" id="KE145357">
    <property type="protein sequence ID" value="EPE34180.1"/>
    <property type="molecule type" value="Genomic_DNA"/>
</dbReference>
<dbReference type="GeneID" id="19466246"/>
<gene>
    <name evidence="2" type="ORF">GLAREA_07193</name>
</gene>
<dbReference type="Gene3D" id="3.90.1200.10">
    <property type="match status" value="1"/>
</dbReference>
<dbReference type="InterPro" id="IPR002575">
    <property type="entry name" value="Aminoglycoside_PTrfase"/>
</dbReference>
<accession>S3D8Y7</accession>
<dbReference type="KEGG" id="glz:GLAREA_07193"/>
<keyword evidence="3" id="KW-1185">Reference proteome</keyword>
<dbReference type="GO" id="GO:0016301">
    <property type="term" value="F:kinase activity"/>
    <property type="evidence" value="ECO:0007669"/>
    <property type="project" value="UniProtKB-KW"/>
</dbReference>
<evidence type="ECO:0000313" key="2">
    <source>
        <dbReference type="EMBL" id="EPE34180.1"/>
    </source>
</evidence>
<proteinExistence type="predicted"/>
<feature type="domain" description="Aminoglycoside phosphotransferase" evidence="1">
    <location>
        <begin position="79"/>
        <end position="306"/>
    </location>
</feature>